<gene>
    <name evidence="2" type="ORF">FHS56_001119</name>
</gene>
<dbReference type="AlphaFoldDB" id="A0A846MPT8"/>
<feature type="transmembrane region" description="Helical" evidence="1">
    <location>
        <begin position="470"/>
        <end position="488"/>
    </location>
</feature>
<proteinExistence type="predicted"/>
<organism evidence="2 3">
    <name type="scientific">Thermonema lapsum</name>
    <dbReference type="NCBI Taxonomy" id="28195"/>
    <lineage>
        <taxon>Bacteria</taxon>
        <taxon>Pseudomonadati</taxon>
        <taxon>Bacteroidota</taxon>
        <taxon>Cytophagia</taxon>
        <taxon>Cytophagales</taxon>
        <taxon>Thermonemataceae</taxon>
        <taxon>Thermonema</taxon>
    </lineage>
</organism>
<feature type="transmembrane region" description="Helical" evidence="1">
    <location>
        <begin position="263"/>
        <end position="282"/>
    </location>
</feature>
<comment type="caution">
    <text evidence="2">The sequence shown here is derived from an EMBL/GenBank/DDBJ whole genome shotgun (WGS) entry which is preliminary data.</text>
</comment>
<feature type="transmembrane region" description="Helical" evidence="1">
    <location>
        <begin position="39"/>
        <end position="63"/>
    </location>
</feature>
<feature type="transmembrane region" description="Helical" evidence="1">
    <location>
        <begin position="69"/>
        <end position="86"/>
    </location>
</feature>
<feature type="transmembrane region" description="Helical" evidence="1">
    <location>
        <begin position="171"/>
        <end position="191"/>
    </location>
</feature>
<feature type="transmembrane region" description="Helical" evidence="1">
    <location>
        <begin position="198"/>
        <end position="220"/>
    </location>
</feature>
<feature type="transmembrane region" description="Helical" evidence="1">
    <location>
        <begin position="439"/>
        <end position="458"/>
    </location>
</feature>
<evidence type="ECO:0000313" key="2">
    <source>
        <dbReference type="EMBL" id="NIK73606.1"/>
    </source>
</evidence>
<dbReference type="Proteomes" id="UP000537126">
    <property type="component" value="Unassembled WGS sequence"/>
</dbReference>
<name>A0A846MPT8_9BACT</name>
<feature type="transmembrane region" description="Helical" evidence="1">
    <location>
        <begin position="6"/>
        <end position="27"/>
    </location>
</feature>
<protein>
    <submittedName>
        <fullName evidence="2">Uncharacterized protein</fullName>
    </submittedName>
</protein>
<keyword evidence="1" id="KW-1133">Transmembrane helix</keyword>
<evidence type="ECO:0000313" key="3">
    <source>
        <dbReference type="Proteomes" id="UP000537126"/>
    </source>
</evidence>
<feature type="transmembrane region" description="Helical" evidence="1">
    <location>
        <begin position="226"/>
        <end position="243"/>
    </location>
</feature>
<feature type="transmembrane region" description="Helical" evidence="1">
    <location>
        <begin position="107"/>
        <end position="126"/>
    </location>
</feature>
<feature type="transmembrane region" description="Helical" evidence="1">
    <location>
        <begin position="294"/>
        <end position="320"/>
    </location>
</feature>
<feature type="transmembrane region" description="Helical" evidence="1">
    <location>
        <begin position="373"/>
        <end position="398"/>
    </location>
</feature>
<keyword evidence="1" id="KW-0472">Membrane</keyword>
<evidence type="ECO:0000256" key="1">
    <source>
        <dbReference type="SAM" id="Phobius"/>
    </source>
</evidence>
<dbReference type="EMBL" id="JAASRN010000002">
    <property type="protein sequence ID" value="NIK73606.1"/>
    <property type="molecule type" value="Genomic_DNA"/>
</dbReference>
<feature type="transmembrane region" description="Helical" evidence="1">
    <location>
        <begin position="410"/>
        <end position="433"/>
    </location>
</feature>
<accession>A0A846MPT8</accession>
<keyword evidence="1" id="KW-0812">Transmembrane</keyword>
<dbReference type="RefSeq" id="WP_166918888.1">
    <property type="nucleotide sequence ID" value="NZ_JAASRN010000002.1"/>
</dbReference>
<sequence>MWLTFITNCIGFITAVVLIVVSGFVLLKLFKIKTGLALLSYPSILIYLLTGILAWVTATSIFLTRGKTIFLFVIPVIALYLFLFRKSKHTEEQPIFNSISPSPALQLLKLALLLLGIYTFFFVISYDFQNNAWQIVHGDYLYYAKVAWHIGKHGVESAVFLPPEVTTNPPLFPYHYIELWLTYIFYTLGIASTTYVSLLLIVYPLFLFSIVIAIASLLMFNRGRFPLIQALLLSSLTGIYIPIYKHVHIFRYIDTFFINPWSYFKISIPFLFLASYLVISFIPRFKTYKYLPLLLLPLGYTTIFPAWCIASAGLLLYLWLRKKHTKFWAFLFCFVVCTASILLFYTFTATEVMQATQSGIGRLLTLSGLRLSFNITIGSFLQLGLLYAPWLVCIFFLWKESRKVYSVQYLLWQEPITYFIASIISGVLAWGILQTQVDTVQFITNFGVPASALLIILLLTKLLPNTKNHIVKGGILLLVLFSFVIPPIRHFTYSFNYPHHAVAKLKDFSKITAWYLPIKGSDSFFSLNGLSCISCNHPILYYPEFYSIQIYPVDIESIPSNDPHYEDKKRLLKNRAFEYYIRSLKSKGKYTSIEDAQRSLIREFGIELIITRSDIYLPPHLQALVKDSLEEKGFKYMILKKSEN</sequence>
<keyword evidence="3" id="KW-1185">Reference proteome</keyword>
<reference evidence="2 3" key="1">
    <citation type="submission" date="2020-03" db="EMBL/GenBank/DDBJ databases">
        <title>Genomic Encyclopedia of Type Strains, Phase IV (KMG-IV): sequencing the most valuable type-strain genomes for metagenomic binning, comparative biology and taxonomic classification.</title>
        <authorList>
            <person name="Goeker M."/>
        </authorList>
    </citation>
    <scope>NUCLEOTIDE SEQUENCE [LARGE SCALE GENOMIC DNA]</scope>
    <source>
        <strain evidence="2 3">DSM 5718</strain>
    </source>
</reference>
<feature type="transmembrane region" description="Helical" evidence="1">
    <location>
        <begin position="327"/>
        <end position="347"/>
    </location>
</feature>